<dbReference type="EMBL" id="FXSZ01000002">
    <property type="protein sequence ID" value="SMO49620.1"/>
    <property type="molecule type" value="Genomic_DNA"/>
</dbReference>
<evidence type="ECO:0000313" key="3">
    <source>
        <dbReference type="EMBL" id="SMO49620.1"/>
    </source>
</evidence>
<protein>
    <submittedName>
        <fullName evidence="3">Predicted SnoaL-like aldol condensation-catalyzing enzyme</fullName>
    </submittedName>
</protein>
<keyword evidence="4" id="KW-1185">Reference proteome</keyword>
<sequence>MANILYINCLSIYVNLLLIYLNKSLMKSKFTSQCLIIGCLLGLISCQVSVKRTINNETFRNKAIAEKIFAAFDLGDPDALDNLIAKNAIDHSKPEEIKSNGLQASKELCKMQKFMYSKMKSTINKIIAEGDMVAVYFTSKATDNTGEEIKTDGVDIIKFKDGKAIEHWAFTIM</sequence>
<evidence type="ECO:0000259" key="2">
    <source>
        <dbReference type="Pfam" id="PF12680"/>
    </source>
</evidence>
<dbReference type="AlphaFoldDB" id="A0A521BSU9"/>
<keyword evidence="1" id="KW-0472">Membrane</keyword>
<dbReference type="Gene3D" id="3.10.450.50">
    <property type="match status" value="1"/>
</dbReference>
<organism evidence="3 4">
    <name type="scientific">Solitalea koreensis</name>
    <dbReference type="NCBI Taxonomy" id="543615"/>
    <lineage>
        <taxon>Bacteria</taxon>
        <taxon>Pseudomonadati</taxon>
        <taxon>Bacteroidota</taxon>
        <taxon>Sphingobacteriia</taxon>
        <taxon>Sphingobacteriales</taxon>
        <taxon>Sphingobacteriaceae</taxon>
        <taxon>Solitalea</taxon>
    </lineage>
</organism>
<keyword evidence="1" id="KW-1133">Transmembrane helix</keyword>
<dbReference type="Pfam" id="PF12680">
    <property type="entry name" value="SnoaL_2"/>
    <property type="match status" value="1"/>
</dbReference>
<feature type="domain" description="SnoaL-like" evidence="2">
    <location>
        <begin position="66"/>
        <end position="167"/>
    </location>
</feature>
<dbReference type="InterPro" id="IPR037401">
    <property type="entry name" value="SnoaL-like"/>
</dbReference>
<proteinExistence type="predicted"/>
<dbReference type="SUPFAM" id="SSF54427">
    <property type="entry name" value="NTF2-like"/>
    <property type="match status" value="1"/>
</dbReference>
<dbReference type="OrthoDB" id="7876517at2"/>
<name>A0A521BSU9_9SPHI</name>
<gene>
    <name evidence="3" type="ORF">SAMN06265350_102477</name>
</gene>
<feature type="transmembrane region" description="Helical" evidence="1">
    <location>
        <begin position="5"/>
        <end position="22"/>
    </location>
</feature>
<reference evidence="3 4" key="1">
    <citation type="submission" date="2017-05" db="EMBL/GenBank/DDBJ databases">
        <authorList>
            <person name="Varghese N."/>
            <person name="Submissions S."/>
        </authorList>
    </citation>
    <scope>NUCLEOTIDE SEQUENCE [LARGE SCALE GENOMIC DNA]</scope>
    <source>
        <strain evidence="3 4">DSM 21342</strain>
    </source>
</reference>
<dbReference type="Proteomes" id="UP000315971">
    <property type="component" value="Unassembled WGS sequence"/>
</dbReference>
<keyword evidence="1" id="KW-0812">Transmembrane</keyword>
<evidence type="ECO:0000256" key="1">
    <source>
        <dbReference type="SAM" id="Phobius"/>
    </source>
</evidence>
<evidence type="ECO:0000313" key="4">
    <source>
        <dbReference type="Proteomes" id="UP000315971"/>
    </source>
</evidence>
<dbReference type="InterPro" id="IPR032710">
    <property type="entry name" value="NTF2-like_dom_sf"/>
</dbReference>
<accession>A0A521BSU9</accession>